<gene>
    <name evidence="1" type="ORF">HERILL_LOCUS10470</name>
</gene>
<protein>
    <submittedName>
        <fullName evidence="1">Uncharacterized protein</fullName>
    </submittedName>
</protein>
<reference evidence="1 2" key="1">
    <citation type="submission" date="2020-11" db="EMBL/GenBank/DDBJ databases">
        <authorList>
            <person name="Wallbank WR R."/>
            <person name="Pardo Diaz C."/>
            <person name="Kozak K."/>
            <person name="Martin S."/>
            <person name="Jiggins C."/>
            <person name="Moest M."/>
            <person name="Warren A I."/>
            <person name="Generalovic N T."/>
            <person name="Byers J.R.P. K."/>
            <person name="Montejo-Kovacevich G."/>
            <person name="Yen C E."/>
        </authorList>
    </citation>
    <scope>NUCLEOTIDE SEQUENCE [LARGE SCALE GENOMIC DNA]</scope>
</reference>
<dbReference type="Proteomes" id="UP000594454">
    <property type="component" value="Chromosome 4"/>
</dbReference>
<organism evidence="1 2">
    <name type="scientific">Hermetia illucens</name>
    <name type="common">Black soldier fly</name>
    <dbReference type="NCBI Taxonomy" id="343691"/>
    <lineage>
        <taxon>Eukaryota</taxon>
        <taxon>Metazoa</taxon>
        <taxon>Ecdysozoa</taxon>
        <taxon>Arthropoda</taxon>
        <taxon>Hexapoda</taxon>
        <taxon>Insecta</taxon>
        <taxon>Pterygota</taxon>
        <taxon>Neoptera</taxon>
        <taxon>Endopterygota</taxon>
        <taxon>Diptera</taxon>
        <taxon>Brachycera</taxon>
        <taxon>Stratiomyomorpha</taxon>
        <taxon>Stratiomyidae</taxon>
        <taxon>Hermetiinae</taxon>
        <taxon>Hermetia</taxon>
    </lineage>
</organism>
<dbReference type="InParanoid" id="A0A7R8YVX5"/>
<evidence type="ECO:0000313" key="1">
    <source>
        <dbReference type="EMBL" id="CAD7087788.1"/>
    </source>
</evidence>
<accession>A0A7R8YVX5</accession>
<dbReference type="AlphaFoldDB" id="A0A7R8YVX5"/>
<sequence>MPTEELEANKKFFLLRPLGSRSGRGAMKRGDYVESMSQAIQCIKEDQQHLFHLINNQTFLMDATVNMIRRDHASLDKQLSEWEAYINKTITNIYSIHEKEFREHLANTLPSSIAQVLLVVSRLQRVQGVILDILVETHHGKINPLLIAHDAVEFRLENFFILNQKNYL</sequence>
<name>A0A7R8YVX5_HERIL</name>
<dbReference type="EMBL" id="LR899012">
    <property type="protein sequence ID" value="CAD7087788.1"/>
    <property type="molecule type" value="Genomic_DNA"/>
</dbReference>
<proteinExistence type="predicted"/>
<keyword evidence="2" id="KW-1185">Reference proteome</keyword>
<evidence type="ECO:0000313" key="2">
    <source>
        <dbReference type="Proteomes" id="UP000594454"/>
    </source>
</evidence>